<proteinExistence type="predicted"/>
<dbReference type="InterPro" id="IPR001005">
    <property type="entry name" value="SANT/Myb"/>
</dbReference>
<dbReference type="PANTHER" id="PTHR10641">
    <property type="entry name" value="MYB FAMILY TRANSCRIPTION FACTOR"/>
    <property type="match status" value="1"/>
</dbReference>
<dbReference type="AlphaFoldDB" id="A0A8T0KQX6"/>
<dbReference type="CDD" id="cd00167">
    <property type="entry name" value="SANT"/>
    <property type="match status" value="2"/>
</dbReference>
<evidence type="ECO:0000256" key="1">
    <source>
        <dbReference type="ARBA" id="ARBA00004123"/>
    </source>
</evidence>
<evidence type="ECO:0000256" key="2">
    <source>
        <dbReference type="ARBA" id="ARBA00022473"/>
    </source>
</evidence>
<dbReference type="FunFam" id="1.10.10.60:FF:000099">
    <property type="entry name" value="MYB transcription factor"/>
    <property type="match status" value="1"/>
</dbReference>
<gene>
    <name evidence="10" type="ORF">HKW66_Vig0194050</name>
</gene>
<feature type="domain" description="HTH myb-type" evidence="9">
    <location>
        <begin position="34"/>
        <end position="86"/>
    </location>
</feature>
<feature type="domain" description="Myb-like" evidence="8">
    <location>
        <begin position="87"/>
        <end position="137"/>
    </location>
</feature>
<keyword evidence="7" id="KW-0539">Nucleus</keyword>
<dbReference type="InterPro" id="IPR017930">
    <property type="entry name" value="Myb_dom"/>
</dbReference>
<keyword evidence="2" id="KW-0217">Developmental protein</keyword>
<dbReference type="PROSITE" id="PS51294">
    <property type="entry name" value="HTH_MYB"/>
    <property type="match status" value="2"/>
</dbReference>
<name>A0A8T0KQX6_PHAAN</name>
<dbReference type="InterPro" id="IPR015495">
    <property type="entry name" value="Myb_TF_plants"/>
</dbReference>
<dbReference type="Proteomes" id="UP000743370">
    <property type="component" value="Unassembled WGS sequence"/>
</dbReference>
<dbReference type="SMART" id="SM00717">
    <property type="entry name" value="SANT"/>
    <property type="match status" value="2"/>
</dbReference>
<dbReference type="GO" id="GO:0000902">
    <property type="term" value="P:cell morphogenesis"/>
    <property type="evidence" value="ECO:0007669"/>
    <property type="project" value="UniProtKB-ARBA"/>
</dbReference>
<sequence>MEEDVDQERNDLQLTPQLHCTQVVKMGKTPCCEKHGVKRGAWTPEEDQALVDYIKEHGHGSWRTLPKHAGLLRCGKSCRLRWINYLRPGIKRGPFTSEEESTIVQLHGMLGNRWAAIASQLPGRTDNEIKNYWNTHLKKRLLRSCHSLREKQSCLVLDQTIVKSESPSTRHMVQWESVRVEAEARLSMESSFLNSWPKSSTCPDHFLHLWHSEVGKSFRMVKGKEGIVSQSPVSHPSSSSKLESCSDVSLQVKNSTSSLYPCIEDVNMVHEQISSYKPKLDDTAGSDSGNYEFLDTSDSALKHLLHISDDVGFLGQNDNFLNLLDATCDQDSFFHISSEKGNL</sequence>
<keyword evidence="5" id="KW-0238">DNA-binding</keyword>
<dbReference type="PROSITE" id="PS50090">
    <property type="entry name" value="MYB_LIKE"/>
    <property type="match status" value="2"/>
</dbReference>
<comment type="subcellular location">
    <subcellularLocation>
        <location evidence="1">Nucleus</location>
    </subcellularLocation>
</comment>
<keyword evidence="6" id="KW-0804">Transcription</keyword>
<evidence type="ECO:0000256" key="6">
    <source>
        <dbReference type="ARBA" id="ARBA00023163"/>
    </source>
</evidence>
<keyword evidence="3" id="KW-0677">Repeat</keyword>
<dbReference type="FunFam" id="1.10.10.60:FF:000121">
    <property type="entry name" value="Myb transcription factor"/>
    <property type="match status" value="1"/>
</dbReference>
<dbReference type="GO" id="GO:1901957">
    <property type="term" value="P:regulation of cutin biosynthetic process"/>
    <property type="evidence" value="ECO:0007669"/>
    <property type="project" value="UniProtKB-ARBA"/>
</dbReference>
<dbReference type="GO" id="GO:0003677">
    <property type="term" value="F:DNA binding"/>
    <property type="evidence" value="ECO:0007669"/>
    <property type="project" value="UniProtKB-KW"/>
</dbReference>
<dbReference type="GO" id="GO:0005634">
    <property type="term" value="C:nucleus"/>
    <property type="evidence" value="ECO:0007669"/>
    <property type="project" value="UniProtKB-SubCell"/>
</dbReference>
<evidence type="ECO:0000256" key="5">
    <source>
        <dbReference type="ARBA" id="ARBA00023125"/>
    </source>
</evidence>
<dbReference type="SUPFAM" id="SSF46689">
    <property type="entry name" value="Homeodomain-like"/>
    <property type="match status" value="1"/>
</dbReference>
<accession>A0A8T0KQX6</accession>
<organism evidence="10 11">
    <name type="scientific">Phaseolus angularis</name>
    <name type="common">Azuki bean</name>
    <name type="synonym">Vigna angularis</name>
    <dbReference type="NCBI Taxonomy" id="3914"/>
    <lineage>
        <taxon>Eukaryota</taxon>
        <taxon>Viridiplantae</taxon>
        <taxon>Streptophyta</taxon>
        <taxon>Embryophyta</taxon>
        <taxon>Tracheophyta</taxon>
        <taxon>Spermatophyta</taxon>
        <taxon>Magnoliopsida</taxon>
        <taxon>eudicotyledons</taxon>
        <taxon>Gunneridae</taxon>
        <taxon>Pentapetalae</taxon>
        <taxon>rosids</taxon>
        <taxon>fabids</taxon>
        <taxon>Fabales</taxon>
        <taxon>Fabaceae</taxon>
        <taxon>Papilionoideae</taxon>
        <taxon>50 kb inversion clade</taxon>
        <taxon>NPAAA clade</taxon>
        <taxon>indigoferoid/millettioid clade</taxon>
        <taxon>Phaseoleae</taxon>
        <taxon>Vigna</taxon>
    </lineage>
</organism>
<evidence type="ECO:0000259" key="9">
    <source>
        <dbReference type="PROSITE" id="PS51294"/>
    </source>
</evidence>
<evidence type="ECO:0000256" key="7">
    <source>
        <dbReference type="ARBA" id="ARBA00023242"/>
    </source>
</evidence>
<feature type="domain" description="Myb-like" evidence="8">
    <location>
        <begin position="34"/>
        <end position="86"/>
    </location>
</feature>
<keyword evidence="4" id="KW-0805">Transcription regulation</keyword>
<dbReference type="Gene3D" id="1.10.10.60">
    <property type="entry name" value="Homeodomain-like"/>
    <property type="match status" value="2"/>
</dbReference>
<dbReference type="EMBL" id="JABFOF010000003">
    <property type="protein sequence ID" value="KAG2401559.1"/>
    <property type="molecule type" value="Genomic_DNA"/>
</dbReference>
<reference evidence="10 11" key="1">
    <citation type="submission" date="2020-05" db="EMBL/GenBank/DDBJ databases">
        <title>Vigna angularis (adzuki bean) Var. LongXiaoDou No. 4 denovo assembly.</title>
        <authorList>
            <person name="Xiang H."/>
        </authorList>
    </citation>
    <scope>NUCLEOTIDE SEQUENCE [LARGE SCALE GENOMIC DNA]</scope>
    <source>
        <tissue evidence="10">Leaf</tissue>
    </source>
</reference>
<dbReference type="InterPro" id="IPR009057">
    <property type="entry name" value="Homeodomain-like_sf"/>
</dbReference>
<evidence type="ECO:0000313" key="11">
    <source>
        <dbReference type="Proteomes" id="UP000743370"/>
    </source>
</evidence>
<feature type="domain" description="HTH myb-type" evidence="9">
    <location>
        <begin position="87"/>
        <end position="141"/>
    </location>
</feature>
<evidence type="ECO:0000259" key="8">
    <source>
        <dbReference type="PROSITE" id="PS50090"/>
    </source>
</evidence>
<evidence type="ECO:0000256" key="4">
    <source>
        <dbReference type="ARBA" id="ARBA00023015"/>
    </source>
</evidence>
<comment type="caution">
    <text evidence="10">The sequence shown here is derived from an EMBL/GenBank/DDBJ whole genome shotgun (WGS) entry which is preliminary data.</text>
</comment>
<evidence type="ECO:0000313" key="10">
    <source>
        <dbReference type="EMBL" id="KAG2401559.1"/>
    </source>
</evidence>
<dbReference type="Pfam" id="PF00249">
    <property type="entry name" value="Myb_DNA-binding"/>
    <property type="match status" value="2"/>
</dbReference>
<dbReference type="PANTHER" id="PTHR10641:SF1362">
    <property type="entry name" value="MYB TRANSCRIPTION FACTOR MIXTA-LIKE PROTEIN"/>
    <property type="match status" value="1"/>
</dbReference>
<protein>
    <submittedName>
        <fullName evidence="10">Transcription factor</fullName>
    </submittedName>
</protein>
<evidence type="ECO:0000256" key="3">
    <source>
        <dbReference type="ARBA" id="ARBA00022737"/>
    </source>
</evidence>